<gene>
    <name evidence="1" type="ORF">V8201_14870</name>
</gene>
<evidence type="ECO:0000313" key="2">
    <source>
        <dbReference type="Proteomes" id="UP001367771"/>
    </source>
</evidence>
<organism evidence="1 2">
    <name type="scientific">Sphingomonas kyungheensis</name>
    <dbReference type="NCBI Taxonomy" id="1069987"/>
    <lineage>
        <taxon>Bacteria</taxon>
        <taxon>Pseudomonadati</taxon>
        <taxon>Pseudomonadota</taxon>
        <taxon>Alphaproteobacteria</taxon>
        <taxon>Sphingomonadales</taxon>
        <taxon>Sphingomonadaceae</taxon>
        <taxon>Sphingomonas</taxon>
    </lineage>
</organism>
<name>A0ABU8H604_9SPHN</name>
<evidence type="ECO:0008006" key="3">
    <source>
        <dbReference type="Google" id="ProtNLM"/>
    </source>
</evidence>
<reference evidence="1 2" key="1">
    <citation type="journal article" date="2013" name="Int. J. Syst. Evol. Microbiol.">
        <title>Sphingomonas kyungheensis sp. nov., a bacterium with ginsenoside-converting activity isolated from soil of a ginseng field.</title>
        <authorList>
            <person name="Son H.M."/>
            <person name="Yang J.E."/>
            <person name="Park Y."/>
            <person name="Han C.K."/>
            <person name="Kim S.G."/>
            <person name="Kook M."/>
            <person name="Yi T.H."/>
        </authorList>
    </citation>
    <scope>NUCLEOTIDE SEQUENCE [LARGE SCALE GENOMIC DNA]</scope>
    <source>
        <strain evidence="1 2">LMG 26582</strain>
    </source>
</reference>
<dbReference type="EMBL" id="JBBBDM010000009">
    <property type="protein sequence ID" value="MEI5688371.1"/>
    <property type="molecule type" value="Genomic_DNA"/>
</dbReference>
<sequence length="133" mass="14903">MIDTLEDHFTTTGARLATLRQACIAPVPDIDALCRARHGLIAASLTRSRYIQTSVLPRLIAATPALAALRDELDRDLSHLRSAMSAHIARWSVAAIRDDWQGYREASARFLARLDERLRRERHVLLPALRALA</sequence>
<protein>
    <recommendedName>
        <fullName evidence="3">CHAD domain-containing protein</fullName>
    </recommendedName>
</protein>
<dbReference type="RefSeq" id="WP_336545765.1">
    <property type="nucleotide sequence ID" value="NZ_JBBBDM010000009.1"/>
</dbReference>
<evidence type="ECO:0000313" key="1">
    <source>
        <dbReference type="EMBL" id="MEI5688371.1"/>
    </source>
</evidence>
<dbReference type="Proteomes" id="UP001367771">
    <property type="component" value="Unassembled WGS sequence"/>
</dbReference>
<keyword evidence="2" id="KW-1185">Reference proteome</keyword>
<accession>A0ABU8H604</accession>
<comment type="caution">
    <text evidence="1">The sequence shown here is derived from an EMBL/GenBank/DDBJ whole genome shotgun (WGS) entry which is preliminary data.</text>
</comment>
<proteinExistence type="predicted"/>